<dbReference type="EMBL" id="JACEGA010000001">
    <property type="protein sequence ID" value="MBB2183758.1"/>
    <property type="molecule type" value="Genomic_DNA"/>
</dbReference>
<dbReference type="Proteomes" id="UP000574276">
    <property type="component" value="Unassembled WGS sequence"/>
</dbReference>
<sequence length="164" mass="18624">MLFLIESLILCAIFTVVILIPLAKDPASMIMSFPVNVRKRVESLPQYKDKIKKKESNHILVKIVGAVVIVFILSVVAYYSGATTFGKAFFYVFFLFFVANLYDLFILDLAIFMNCKRFWVPGTEDMVEEYRNPLFYTIGAGKGIIIGFFIALLSAGLIQLIHYI</sequence>
<keyword evidence="1" id="KW-0812">Transmembrane</keyword>
<reference evidence="2 3" key="1">
    <citation type="submission" date="2020-07" db="EMBL/GenBank/DDBJ databases">
        <title>Characterization and genome sequencing of isolate MD1, a novel member within the family Lachnospiraceae.</title>
        <authorList>
            <person name="Rettenmaier R."/>
            <person name="Di Bello L."/>
            <person name="Zinser C."/>
            <person name="Scheitz K."/>
            <person name="Liebl W."/>
            <person name="Zverlov V."/>
        </authorList>
    </citation>
    <scope>NUCLEOTIDE SEQUENCE [LARGE SCALE GENOMIC DNA]</scope>
    <source>
        <strain evidence="2 3">MD1</strain>
    </source>
</reference>
<feature type="transmembrane region" description="Helical" evidence="1">
    <location>
        <begin position="88"/>
        <end position="113"/>
    </location>
</feature>
<keyword evidence="3" id="KW-1185">Reference proteome</keyword>
<keyword evidence="1" id="KW-1133">Transmembrane helix</keyword>
<feature type="transmembrane region" description="Helical" evidence="1">
    <location>
        <begin position="134"/>
        <end position="161"/>
    </location>
</feature>
<evidence type="ECO:0000256" key="1">
    <source>
        <dbReference type="SAM" id="Phobius"/>
    </source>
</evidence>
<dbReference type="RefSeq" id="WP_228353385.1">
    <property type="nucleotide sequence ID" value="NZ_JACEGA010000001.1"/>
</dbReference>
<protein>
    <submittedName>
        <fullName evidence="2">Uncharacterized protein</fullName>
    </submittedName>
</protein>
<gene>
    <name evidence="2" type="ORF">H0486_12835</name>
</gene>
<evidence type="ECO:0000313" key="2">
    <source>
        <dbReference type="EMBL" id="MBB2183758.1"/>
    </source>
</evidence>
<accession>A0A839K302</accession>
<organism evidence="2 3">
    <name type="scientific">Variimorphobacter saccharofermentans</name>
    <dbReference type="NCBI Taxonomy" id="2755051"/>
    <lineage>
        <taxon>Bacteria</taxon>
        <taxon>Bacillati</taxon>
        <taxon>Bacillota</taxon>
        <taxon>Clostridia</taxon>
        <taxon>Lachnospirales</taxon>
        <taxon>Lachnospiraceae</taxon>
        <taxon>Variimorphobacter</taxon>
    </lineage>
</organism>
<keyword evidence="1" id="KW-0472">Membrane</keyword>
<dbReference type="AlphaFoldDB" id="A0A839K302"/>
<proteinExistence type="predicted"/>
<evidence type="ECO:0000313" key="3">
    <source>
        <dbReference type="Proteomes" id="UP000574276"/>
    </source>
</evidence>
<feature type="transmembrane region" description="Helical" evidence="1">
    <location>
        <begin position="6"/>
        <end position="23"/>
    </location>
</feature>
<feature type="transmembrane region" description="Helical" evidence="1">
    <location>
        <begin position="59"/>
        <end position="82"/>
    </location>
</feature>
<comment type="caution">
    <text evidence="2">The sequence shown here is derived from an EMBL/GenBank/DDBJ whole genome shotgun (WGS) entry which is preliminary data.</text>
</comment>
<name>A0A839K302_9FIRM</name>